<accession>A0AAV1C7E8</accession>
<keyword evidence="4" id="KW-1185">Reference proteome</keyword>
<feature type="chain" id="PRO_5043751572" evidence="2">
    <location>
        <begin position="17"/>
        <end position="241"/>
    </location>
</feature>
<evidence type="ECO:0000313" key="3">
    <source>
        <dbReference type="EMBL" id="CAI9090717.1"/>
    </source>
</evidence>
<proteinExistence type="predicted"/>
<name>A0AAV1C7E8_OLDCO</name>
<feature type="transmembrane region" description="Helical" evidence="1">
    <location>
        <begin position="62"/>
        <end position="85"/>
    </location>
</feature>
<reference evidence="3" key="1">
    <citation type="submission" date="2023-03" db="EMBL/GenBank/DDBJ databases">
        <authorList>
            <person name="Julca I."/>
        </authorList>
    </citation>
    <scope>NUCLEOTIDE SEQUENCE</scope>
</reference>
<protein>
    <submittedName>
        <fullName evidence="3">OLC1v1025544C1</fullName>
    </submittedName>
</protein>
<organism evidence="3 4">
    <name type="scientific">Oldenlandia corymbosa var. corymbosa</name>
    <dbReference type="NCBI Taxonomy" id="529605"/>
    <lineage>
        <taxon>Eukaryota</taxon>
        <taxon>Viridiplantae</taxon>
        <taxon>Streptophyta</taxon>
        <taxon>Embryophyta</taxon>
        <taxon>Tracheophyta</taxon>
        <taxon>Spermatophyta</taxon>
        <taxon>Magnoliopsida</taxon>
        <taxon>eudicotyledons</taxon>
        <taxon>Gunneridae</taxon>
        <taxon>Pentapetalae</taxon>
        <taxon>asterids</taxon>
        <taxon>lamiids</taxon>
        <taxon>Gentianales</taxon>
        <taxon>Rubiaceae</taxon>
        <taxon>Rubioideae</taxon>
        <taxon>Spermacoceae</taxon>
        <taxon>Hedyotis-Oldenlandia complex</taxon>
        <taxon>Oldenlandia</taxon>
    </lineage>
</organism>
<evidence type="ECO:0000256" key="2">
    <source>
        <dbReference type="SAM" id="SignalP"/>
    </source>
</evidence>
<evidence type="ECO:0000313" key="4">
    <source>
        <dbReference type="Proteomes" id="UP001161247"/>
    </source>
</evidence>
<gene>
    <name evidence="3" type="ORF">OLC1_LOCUS2808</name>
</gene>
<dbReference type="EMBL" id="OX459118">
    <property type="protein sequence ID" value="CAI9090717.1"/>
    <property type="molecule type" value="Genomic_DNA"/>
</dbReference>
<keyword evidence="1" id="KW-1133">Transmembrane helix</keyword>
<dbReference type="AlphaFoldDB" id="A0AAV1C7E8"/>
<feature type="signal peptide" evidence="2">
    <location>
        <begin position="1"/>
        <end position="16"/>
    </location>
</feature>
<dbReference type="Proteomes" id="UP001161247">
    <property type="component" value="Chromosome 1"/>
</dbReference>
<evidence type="ECO:0000256" key="1">
    <source>
        <dbReference type="SAM" id="Phobius"/>
    </source>
</evidence>
<keyword evidence="2" id="KW-0732">Signal</keyword>
<keyword evidence="1" id="KW-0812">Transmembrane</keyword>
<keyword evidence="1" id="KW-0472">Membrane</keyword>
<feature type="transmembrane region" description="Helical" evidence="1">
    <location>
        <begin position="122"/>
        <end position="141"/>
    </location>
</feature>
<sequence>MTLVVAVISLSAPIACFVPSIVNYNLGDSAKATPPILATVSFHVKAVDPSIVRLVDNILRMIGFSLPIIALADIVTMIAVTLSLIAQLAETLLMKIATLRVMPIIAASIQILPMIVVEFVGFVSPIAALVAIVPMVIGSMLPMDLLALETAESVEIAPMVDEPARMAVTTSHSTALLFDRSVETPLMMTVTPWTVSIAEVVTTSKIELTVKSHESIEAGSLPMIDAELILETVLAVGTVMA</sequence>